<gene>
    <name evidence="1" type="ORF">DPEC_G00141430</name>
</gene>
<reference evidence="1" key="1">
    <citation type="submission" date="2021-05" db="EMBL/GenBank/DDBJ databases">
        <authorList>
            <person name="Pan Q."/>
            <person name="Jouanno E."/>
            <person name="Zahm M."/>
            <person name="Klopp C."/>
            <person name="Cabau C."/>
            <person name="Louis A."/>
            <person name="Berthelot C."/>
            <person name="Parey E."/>
            <person name="Roest Crollius H."/>
            <person name="Montfort J."/>
            <person name="Robinson-Rechavi M."/>
            <person name="Bouchez O."/>
            <person name="Lampietro C."/>
            <person name="Lopez Roques C."/>
            <person name="Donnadieu C."/>
            <person name="Postlethwait J."/>
            <person name="Bobe J."/>
            <person name="Dillon D."/>
            <person name="Chandos A."/>
            <person name="von Hippel F."/>
            <person name="Guiguen Y."/>
        </authorList>
    </citation>
    <scope>NUCLEOTIDE SEQUENCE</scope>
    <source>
        <strain evidence="1">YG-Jan2019</strain>
    </source>
</reference>
<comment type="caution">
    <text evidence="1">The sequence shown here is derived from an EMBL/GenBank/DDBJ whole genome shotgun (WGS) entry which is preliminary data.</text>
</comment>
<name>A0ACC2GMF9_DALPE</name>
<evidence type="ECO:0000313" key="1">
    <source>
        <dbReference type="EMBL" id="KAJ8004933.1"/>
    </source>
</evidence>
<dbReference type="EMBL" id="CM055738">
    <property type="protein sequence ID" value="KAJ8004933.1"/>
    <property type="molecule type" value="Genomic_DNA"/>
</dbReference>
<evidence type="ECO:0000313" key="2">
    <source>
        <dbReference type="Proteomes" id="UP001157502"/>
    </source>
</evidence>
<dbReference type="Proteomes" id="UP001157502">
    <property type="component" value="Chromosome 11"/>
</dbReference>
<protein>
    <submittedName>
        <fullName evidence="1">Uncharacterized protein</fullName>
    </submittedName>
</protein>
<organism evidence="1 2">
    <name type="scientific">Dallia pectoralis</name>
    <name type="common">Alaska blackfish</name>
    <dbReference type="NCBI Taxonomy" id="75939"/>
    <lineage>
        <taxon>Eukaryota</taxon>
        <taxon>Metazoa</taxon>
        <taxon>Chordata</taxon>
        <taxon>Craniata</taxon>
        <taxon>Vertebrata</taxon>
        <taxon>Euteleostomi</taxon>
        <taxon>Actinopterygii</taxon>
        <taxon>Neopterygii</taxon>
        <taxon>Teleostei</taxon>
        <taxon>Protacanthopterygii</taxon>
        <taxon>Esociformes</taxon>
        <taxon>Umbridae</taxon>
        <taxon>Dallia</taxon>
    </lineage>
</organism>
<keyword evidence="2" id="KW-1185">Reference proteome</keyword>
<sequence length="310" mass="35101">MLCGLYSFPLSGPVLGGEQQFSVEENETLYPENLHLRHYRHTHYEDNQETYCHTHTKNKHRALPCPVDELELCLINALETNSDTPPWPSLHINMDNKAEEKQLFEKSLQPSSPCSPPDHLKCNILKAQMEAVFRDVPLTPRGKTSSQEINDRYHSSSQDSRDSATSSLTTEKSSLIPEHKSTTDRPAKLNPSNNPNRRKRLVRQFSFNHEDEDHLPEALAAISSESTGKSGSNNSLDNQTQPSIYPHTDMPRLELGSPCCVRSPSPHLSPSYYPSSFPHLVPYLTSQTDSGEEMRLDREKILRALLMTEL</sequence>
<accession>A0ACC2GMF9</accession>
<proteinExistence type="predicted"/>